<dbReference type="AlphaFoldDB" id="A0A1I2ZZ64"/>
<evidence type="ECO:0000313" key="4">
    <source>
        <dbReference type="Proteomes" id="UP000183635"/>
    </source>
</evidence>
<feature type="region of interest" description="Disordered" evidence="1">
    <location>
        <begin position="163"/>
        <end position="236"/>
    </location>
</feature>
<accession>A0A1I2ZZ64</accession>
<feature type="transmembrane region" description="Helical" evidence="2">
    <location>
        <begin position="95"/>
        <end position="113"/>
    </location>
</feature>
<proteinExistence type="predicted"/>
<evidence type="ECO:0000256" key="2">
    <source>
        <dbReference type="SAM" id="Phobius"/>
    </source>
</evidence>
<evidence type="ECO:0000313" key="3">
    <source>
        <dbReference type="EMBL" id="SFH42940.1"/>
    </source>
</evidence>
<dbReference type="STRING" id="34004.SAMN04488021_11180"/>
<dbReference type="Proteomes" id="UP000183635">
    <property type="component" value="Unassembled WGS sequence"/>
</dbReference>
<feature type="transmembrane region" description="Helical" evidence="2">
    <location>
        <begin position="133"/>
        <end position="156"/>
    </location>
</feature>
<reference evidence="3 4" key="1">
    <citation type="submission" date="2016-10" db="EMBL/GenBank/DDBJ databases">
        <authorList>
            <person name="de Groot N.N."/>
        </authorList>
    </citation>
    <scope>NUCLEOTIDE SEQUENCE [LARGE SCALE GENOMIC DNA]</scope>
    <source>
        <strain evidence="3 4">DSM 8537</strain>
    </source>
</reference>
<dbReference type="EMBL" id="FOPU01000011">
    <property type="protein sequence ID" value="SFH42940.1"/>
    <property type="molecule type" value="Genomic_DNA"/>
</dbReference>
<organism evidence="3 4">
    <name type="scientific">Paracoccus aminovorans</name>
    <dbReference type="NCBI Taxonomy" id="34004"/>
    <lineage>
        <taxon>Bacteria</taxon>
        <taxon>Pseudomonadati</taxon>
        <taxon>Pseudomonadota</taxon>
        <taxon>Alphaproteobacteria</taxon>
        <taxon>Rhodobacterales</taxon>
        <taxon>Paracoccaceae</taxon>
        <taxon>Paracoccus</taxon>
    </lineage>
</organism>
<name>A0A1I2ZZ64_9RHOB</name>
<evidence type="ECO:0000256" key="1">
    <source>
        <dbReference type="SAM" id="MobiDB-lite"/>
    </source>
</evidence>
<feature type="compositionally biased region" description="Basic and acidic residues" evidence="1">
    <location>
        <begin position="198"/>
        <end position="207"/>
    </location>
</feature>
<sequence length="236" mass="24414">MTRPIAMARFDLGWPLAGAFATVLSGLVLGALAAARGLPAWAPLNATTHALYGPEVTRTALDLGHTGLGAAIHVAACFFWSAVAVLLIRRAPRGGSGLAWIAGLGTATMAGLVDYGLLPARLSPGWELVLPPLGVAAGLAAMGVGMALGLMAAAALGRDRVDAAPRPRTAPNTGTAAPRLEPPPSPVEQLRHPAPHVLDQRQQRIDPADVVTEDPNRLGNGMKQPGDPETDERPDR</sequence>
<feature type="transmembrane region" description="Helical" evidence="2">
    <location>
        <begin position="68"/>
        <end position="88"/>
    </location>
</feature>
<keyword evidence="2" id="KW-1133">Transmembrane helix</keyword>
<feature type="transmembrane region" description="Helical" evidence="2">
    <location>
        <begin position="12"/>
        <end position="35"/>
    </location>
</feature>
<keyword evidence="2" id="KW-0812">Transmembrane</keyword>
<keyword evidence="4" id="KW-1185">Reference proteome</keyword>
<protein>
    <submittedName>
        <fullName evidence="3">Uncharacterized protein</fullName>
    </submittedName>
</protein>
<gene>
    <name evidence="3" type="ORF">SAMN04488021_11180</name>
</gene>
<dbReference type="RefSeq" id="WP_231964742.1">
    <property type="nucleotide sequence ID" value="NZ_CBCRYP010000022.1"/>
</dbReference>
<keyword evidence="2" id="KW-0472">Membrane</keyword>